<feature type="non-terminal residue" evidence="2">
    <location>
        <position position="1"/>
    </location>
</feature>
<sequence>EHFEAGLRGRRPARLRGLRPAPVVVADEHARHRHAGRLRSPVRRQPDRLVRRQRHDRRRGPDADPARRRRRCWQRRHARHRRHRRRHRPL</sequence>
<organism evidence="2">
    <name type="scientific">uncultured Acetobacteraceae bacterium</name>
    <dbReference type="NCBI Taxonomy" id="169975"/>
    <lineage>
        <taxon>Bacteria</taxon>
        <taxon>Pseudomonadati</taxon>
        <taxon>Pseudomonadota</taxon>
        <taxon>Alphaproteobacteria</taxon>
        <taxon>Acetobacterales</taxon>
        <taxon>Acetobacteraceae</taxon>
        <taxon>environmental samples</taxon>
    </lineage>
</organism>
<evidence type="ECO:0000313" key="2">
    <source>
        <dbReference type="EMBL" id="CAA9246088.1"/>
    </source>
</evidence>
<proteinExistence type="predicted"/>
<protein>
    <submittedName>
        <fullName evidence="2">Uncharacterized protein</fullName>
    </submittedName>
</protein>
<feature type="compositionally biased region" description="Basic residues" evidence="1">
    <location>
        <begin position="8"/>
        <end position="17"/>
    </location>
</feature>
<dbReference type="AlphaFoldDB" id="A0A6J4IC39"/>
<reference evidence="2" key="1">
    <citation type="submission" date="2020-02" db="EMBL/GenBank/DDBJ databases">
        <authorList>
            <person name="Meier V. D."/>
        </authorList>
    </citation>
    <scope>NUCLEOTIDE SEQUENCE</scope>
    <source>
        <strain evidence="2">AVDCRST_MAG04</strain>
    </source>
</reference>
<feature type="compositionally biased region" description="Basic residues" evidence="1">
    <location>
        <begin position="67"/>
        <end position="90"/>
    </location>
</feature>
<feature type="region of interest" description="Disordered" evidence="1">
    <location>
        <begin position="1"/>
        <end position="90"/>
    </location>
</feature>
<gene>
    <name evidence="2" type="ORF">AVDCRST_MAG04-1867</name>
</gene>
<name>A0A6J4IC39_9PROT</name>
<dbReference type="EMBL" id="CADCTL010000127">
    <property type="protein sequence ID" value="CAA9246088.1"/>
    <property type="molecule type" value="Genomic_DNA"/>
</dbReference>
<feature type="non-terminal residue" evidence="2">
    <location>
        <position position="90"/>
    </location>
</feature>
<evidence type="ECO:0000256" key="1">
    <source>
        <dbReference type="SAM" id="MobiDB-lite"/>
    </source>
</evidence>
<feature type="compositionally biased region" description="Basic residues" evidence="1">
    <location>
        <begin position="31"/>
        <end position="42"/>
    </location>
</feature>
<accession>A0A6J4IC39</accession>